<feature type="compositionally biased region" description="Low complexity" evidence="6">
    <location>
        <begin position="262"/>
        <end position="281"/>
    </location>
</feature>
<feature type="region of interest" description="Disordered" evidence="6">
    <location>
        <begin position="225"/>
        <end position="283"/>
    </location>
</feature>
<dbReference type="Gene3D" id="3.30.2410.10">
    <property type="entry name" value="Hect, E3 ligase catalytic domain"/>
    <property type="match status" value="1"/>
</dbReference>
<comment type="caution">
    <text evidence="8">The sequence shown here is derived from an EMBL/GenBank/DDBJ whole genome shotgun (WGS) entry which is preliminary data.</text>
</comment>
<dbReference type="Gene3D" id="3.90.1750.10">
    <property type="entry name" value="Hect, E3 ligase catalytic domains"/>
    <property type="match status" value="1"/>
</dbReference>
<evidence type="ECO:0000256" key="6">
    <source>
        <dbReference type="SAM" id="MobiDB-lite"/>
    </source>
</evidence>
<comment type="catalytic activity">
    <reaction evidence="1">
        <text>S-ubiquitinyl-[E2 ubiquitin-conjugating enzyme]-L-cysteine + [acceptor protein]-L-lysine = [E2 ubiquitin-conjugating enzyme]-L-cysteine + N(6)-ubiquitinyl-[acceptor protein]-L-lysine.</text>
        <dbReference type="EC" id="2.3.2.26"/>
    </reaction>
</comment>
<dbReference type="OrthoDB" id="8068875at2759"/>
<keyword evidence="3" id="KW-0808">Transferase</keyword>
<dbReference type="GO" id="GO:0000209">
    <property type="term" value="P:protein polyubiquitination"/>
    <property type="evidence" value="ECO:0007669"/>
    <property type="project" value="InterPro"/>
</dbReference>
<dbReference type="Proteomes" id="UP000319257">
    <property type="component" value="Unassembled WGS sequence"/>
</dbReference>
<proteinExistence type="predicted"/>
<dbReference type="EMBL" id="SKBQ01000023">
    <property type="protein sequence ID" value="TPX15204.1"/>
    <property type="molecule type" value="Genomic_DNA"/>
</dbReference>
<sequence>MAPSWPPRLASVTREDPTARPQPSAPGSHSSSRRPREPPRISDFELLDGSQIQVESSSSDSDLKPTRPRHGRSLSHPFPSLFSGRRKKQPDHEPGFGDSDSSDEVVQPPLARRRSSQRTMHRATGSQGSRDFVTGNCMTCGSLVRWPRDLRVYKCTICLTVNDLEPLGLKPRTGRTGSCQEGEIDAPAHLQTSASPKEPLSLAYTKRLIRQCLEVYLKTVIHQPQRGQDTGVALPDRSPLLLLPDETPPKPRESKPRPDQETGLPPFGSSPSPSTGLSSGSRPFENIALSSRENKAFHRSYSSSFPDKRPDTQTLAAQCNGTGVAARDEPPMIEAKRIFKPVEDYFISSFASTRCLARSFAPQPAATSSDMVSAAGQTQHHEASIESADHTLAVPEVDAKLLLLGDFAENGLWWTGAQEDLRTRKELQSHTTDEKPLRTDRIYPIEWEELDQWYRSIINAGEAWKQVHDEMDRPSPALSTPAQLVRIEESVLVGQEHMQRTLLKATEVLLKRPGRPILDCSDMRYLLILLANPLLSASHRTFRGVIALPSQQRRPSHADKDRARGTGPTSGQHSGIIKRLIGLLSNAPSELQNQLVKFLALYPKPRFGRLKDLVAGFLAYRLIRQNQKKHEAEVDLTGGLIPSMASNHSAATLHAALGQHSRASKASKEPPRKILYVDDWQIKAATRVLSLIFAANNNDRARRHVQAGILGQSPNIGTHGDLVHARGQLLPTSDFYTTLLDNSDLIADFEAWEQKRGKFSFCQYPFLLSIWAKIQILEYDARRQMQNKARDAFFDSIMTRRNIEQYLVLNVRRDCLVEDSLKGVSEIVGNGGEDIKKGLRIVFRGEEGIDAGGLRKEWFLLLIREVFNPDHGMFTYDDDSQYCYFNPNSFETSDQYFLVGVVVGLAIYNSTILDVALPPFAFRKLLLAAPTPVAIGQPHVRPVMNYTLDDLAEYRPRLASGLRELLEYDGDVETTFCLDFVVDIEKYGSIEQVALCPGGERKPVTNSNRREYVDLYVRYLLDSSVARQFEPFKRGFYKVCGGNALSLFRPEEIELLVRGSDEPLDIASIRSVAQYDGWKSRSQEEEEVTVQWFWQSFESASPKDQRKLLTFITGSDRIPATGASALSIRIVCLGDDIGRYPTARTCFNTLALWRYESKGRLESMLWGAVHESEGFGLK</sequence>
<dbReference type="PANTHER" id="PTHR45700">
    <property type="entry name" value="UBIQUITIN-PROTEIN LIGASE E3C"/>
    <property type="match status" value="1"/>
</dbReference>
<feature type="region of interest" description="Disordered" evidence="6">
    <location>
        <begin position="1"/>
        <end position="131"/>
    </location>
</feature>
<dbReference type="PANTHER" id="PTHR45700:SF8">
    <property type="entry name" value="HECT-TYPE E3 UBIQUITIN TRANSFERASE"/>
    <property type="match status" value="1"/>
</dbReference>
<dbReference type="CDD" id="cd00078">
    <property type="entry name" value="HECTc"/>
    <property type="match status" value="1"/>
</dbReference>
<feature type="compositionally biased region" description="Low complexity" evidence="6">
    <location>
        <begin position="21"/>
        <end position="30"/>
    </location>
</feature>
<dbReference type="SMART" id="SM00119">
    <property type="entry name" value="HECTc"/>
    <property type="match status" value="1"/>
</dbReference>
<dbReference type="PROSITE" id="PS50237">
    <property type="entry name" value="HECT"/>
    <property type="match status" value="1"/>
</dbReference>
<protein>
    <recommendedName>
        <fullName evidence="2">HECT-type E3 ubiquitin transferase</fullName>
        <ecNumber evidence="2">2.3.2.26</ecNumber>
    </recommendedName>
</protein>
<evidence type="ECO:0000256" key="4">
    <source>
        <dbReference type="ARBA" id="ARBA00022786"/>
    </source>
</evidence>
<dbReference type="RefSeq" id="XP_030996915.1">
    <property type="nucleotide sequence ID" value="XM_031139208.1"/>
</dbReference>
<evidence type="ECO:0000256" key="5">
    <source>
        <dbReference type="PROSITE-ProRule" id="PRU00104"/>
    </source>
</evidence>
<dbReference type="Pfam" id="PF00632">
    <property type="entry name" value="HECT"/>
    <property type="match status" value="1"/>
</dbReference>
<dbReference type="InterPro" id="IPR035983">
    <property type="entry name" value="Hect_E3_ubiquitin_ligase"/>
</dbReference>
<gene>
    <name evidence="8" type="ORF">E0L32_004762</name>
</gene>
<dbReference type="GO" id="GO:0061630">
    <property type="term" value="F:ubiquitin protein ligase activity"/>
    <property type="evidence" value="ECO:0007669"/>
    <property type="project" value="UniProtKB-EC"/>
</dbReference>
<evidence type="ECO:0000313" key="8">
    <source>
        <dbReference type="EMBL" id="TPX15204.1"/>
    </source>
</evidence>
<dbReference type="InterPro" id="IPR044611">
    <property type="entry name" value="E3A/B/C-like"/>
</dbReference>
<dbReference type="InParanoid" id="A0A507B9B4"/>
<dbReference type="FunFam" id="3.30.2160.10:FF:000004">
    <property type="entry name" value="probable E3 ubiquitin-protein ligase HERC4 isoform X1"/>
    <property type="match status" value="1"/>
</dbReference>
<dbReference type="STRING" id="1093900.A0A507B9B4"/>
<feature type="compositionally biased region" description="Basic and acidic residues" evidence="6">
    <location>
        <begin position="34"/>
        <end position="43"/>
    </location>
</feature>
<evidence type="ECO:0000256" key="3">
    <source>
        <dbReference type="ARBA" id="ARBA00022679"/>
    </source>
</evidence>
<dbReference type="Gene3D" id="3.30.2160.10">
    <property type="entry name" value="Hect, E3 ligase catalytic domain"/>
    <property type="match status" value="1"/>
</dbReference>
<name>A0A507B9B4_9PEZI</name>
<feature type="compositionally biased region" description="Basic residues" evidence="6">
    <location>
        <begin position="111"/>
        <end position="121"/>
    </location>
</feature>
<dbReference type="AlphaFoldDB" id="A0A507B9B4"/>
<keyword evidence="9" id="KW-1185">Reference proteome</keyword>
<feature type="compositionally biased region" description="Basic and acidic residues" evidence="6">
    <location>
        <begin position="247"/>
        <end position="260"/>
    </location>
</feature>
<accession>A0A507B9B4</accession>
<organism evidence="8 9">
    <name type="scientific">Thyridium curvatum</name>
    <dbReference type="NCBI Taxonomy" id="1093900"/>
    <lineage>
        <taxon>Eukaryota</taxon>
        <taxon>Fungi</taxon>
        <taxon>Dikarya</taxon>
        <taxon>Ascomycota</taxon>
        <taxon>Pezizomycotina</taxon>
        <taxon>Sordariomycetes</taxon>
        <taxon>Sordariomycetidae</taxon>
        <taxon>Thyridiales</taxon>
        <taxon>Thyridiaceae</taxon>
        <taxon>Thyridium</taxon>
    </lineage>
</organism>
<feature type="compositionally biased region" description="Low complexity" evidence="6">
    <location>
        <begin position="234"/>
        <end position="245"/>
    </location>
</feature>
<dbReference type="SUPFAM" id="SSF56204">
    <property type="entry name" value="Hect, E3 ligase catalytic domain"/>
    <property type="match status" value="1"/>
</dbReference>
<dbReference type="InterPro" id="IPR000569">
    <property type="entry name" value="HECT_dom"/>
</dbReference>
<evidence type="ECO:0000256" key="2">
    <source>
        <dbReference type="ARBA" id="ARBA00012485"/>
    </source>
</evidence>
<feature type="active site" description="Glycyl thioester intermediate" evidence="5">
    <location>
        <position position="1146"/>
    </location>
</feature>
<evidence type="ECO:0000313" key="9">
    <source>
        <dbReference type="Proteomes" id="UP000319257"/>
    </source>
</evidence>
<feature type="domain" description="HECT" evidence="7">
    <location>
        <begin position="831"/>
        <end position="1178"/>
    </location>
</feature>
<evidence type="ECO:0000256" key="1">
    <source>
        <dbReference type="ARBA" id="ARBA00000885"/>
    </source>
</evidence>
<feature type="region of interest" description="Disordered" evidence="6">
    <location>
        <begin position="548"/>
        <end position="574"/>
    </location>
</feature>
<dbReference type="EC" id="2.3.2.26" evidence="2"/>
<dbReference type="GeneID" id="41972209"/>
<reference evidence="8 9" key="1">
    <citation type="submission" date="2019-06" db="EMBL/GenBank/DDBJ databases">
        <title>Draft genome sequence of the filamentous fungus Phialemoniopsis curvata isolated from diesel fuel.</title>
        <authorList>
            <person name="Varaljay V.A."/>
            <person name="Lyon W.J."/>
            <person name="Crouch A.L."/>
            <person name="Drake C.E."/>
            <person name="Hollomon J.M."/>
            <person name="Nadeau L.J."/>
            <person name="Nunn H.S."/>
            <person name="Stevenson B.S."/>
            <person name="Bojanowski C.L."/>
            <person name="Crookes-Goodson W.J."/>
        </authorList>
    </citation>
    <scope>NUCLEOTIDE SEQUENCE [LARGE SCALE GENOMIC DNA]</scope>
    <source>
        <strain evidence="8 9">D216</strain>
    </source>
</reference>
<evidence type="ECO:0000259" key="7">
    <source>
        <dbReference type="PROSITE" id="PS50237"/>
    </source>
</evidence>
<dbReference type="FunCoup" id="A0A507B9B4">
    <property type="interactions" value="60"/>
</dbReference>
<keyword evidence="4 5" id="KW-0833">Ubl conjugation pathway</keyword>